<feature type="transmembrane region" description="Helical" evidence="2">
    <location>
        <begin position="106"/>
        <end position="125"/>
    </location>
</feature>
<evidence type="ECO:0000313" key="4">
    <source>
        <dbReference type="EMBL" id="NDL56173.1"/>
    </source>
</evidence>
<keyword evidence="2" id="KW-0472">Membrane</keyword>
<keyword evidence="2" id="KW-1133">Transmembrane helix</keyword>
<dbReference type="AlphaFoldDB" id="A0A7K3LYR2"/>
<feature type="transmembrane region" description="Helical" evidence="2">
    <location>
        <begin position="200"/>
        <end position="219"/>
    </location>
</feature>
<feature type="transmembrane region" description="Helical" evidence="2">
    <location>
        <begin position="73"/>
        <end position="94"/>
    </location>
</feature>
<dbReference type="EMBL" id="WLZY01000001">
    <property type="protein sequence ID" value="NDL56173.1"/>
    <property type="molecule type" value="Genomic_DNA"/>
</dbReference>
<accession>A0A7K3LYR2</accession>
<feature type="transmembrane region" description="Helical" evidence="2">
    <location>
        <begin position="366"/>
        <end position="385"/>
    </location>
</feature>
<feature type="transmembrane region" description="Helical" evidence="2">
    <location>
        <begin position="34"/>
        <end position="53"/>
    </location>
</feature>
<evidence type="ECO:0000313" key="5">
    <source>
        <dbReference type="Proteomes" id="UP000460435"/>
    </source>
</evidence>
<feature type="compositionally biased region" description="Basic and acidic residues" evidence="1">
    <location>
        <begin position="422"/>
        <end position="432"/>
    </location>
</feature>
<dbReference type="Proteomes" id="UP000460435">
    <property type="component" value="Unassembled WGS sequence"/>
</dbReference>
<name>A0A7K3LYR2_9ACTN</name>
<feature type="transmembrane region" description="Helical" evidence="2">
    <location>
        <begin position="270"/>
        <end position="291"/>
    </location>
</feature>
<evidence type="ECO:0000256" key="1">
    <source>
        <dbReference type="SAM" id="MobiDB-lite"/>
    </source>
</evidence>
<organism evidence="4 5">
    <name type="scientific">Phytoactinopolyspora mesophila</name>
    <dbReference type="NCBI Taxonomy" id="2650750"/>
    <lineage>
        <taxon>Bacteria</taxon>
        <taxon>Bacillati</taxon>
        <taxon>Actinomycetota</taxon>
        <taxon>Actinomycetes</taxon>
        <taxon>Jiangellales</taxon>
        <taxon>Jiangellaceae</taxon>
        <taxon>Phytoactinopolyspora</taxon>
    </lineage>
</organism>
<evidence type="ECO:0000256" key="2">
    <source>
        <dbReference type="SAM" id="Phobius"/>
    </source>
</evidence>
<feature type="transmembrane region" description="Helical" evidence="2">
    <location>
        <begin position="303"/>
        <end position="324"/>
    </location>
</feature>
<proteinExistence type="predicted"/>
<dbReference type="InterPro" id="IPR057697">
    <property type="entry name" value="DUF7937"/>
</dbReference>
<dbReference type="Pfam" id="PF25592">
    <property type="entry name" value="DUF7937"/>
    <property type="match status" value="1"/>
</dbReference>
<keyword evidence="2" id="KW-0812">Transmembrane</keyword>
<reference evidence="4 5" key="1">
    <citation type="submission" date="2019-11" db="EMBL/GenBank/DDBJ databases">
        <authorList>
            <person name="Li X.-J."/>
            <person name="Feng X.-M."/>
        </authorList>
    </citation>
    <scope>NUCLEOTIDE SEQUENCE [LARGE SCALE GENOMIC DNA]</scope>
    <source>
        <strain evidence="4 5">XMNu-373</strain>
    </source>
</reference>
<feature type="region of interest" description="Disordered" evidence="1">
    <location>
        <begin position="396"/>
        <end position="446"/>
    </location>
</feature>
<keyword evidence="5" id="KW-1185">Reference proteome</keyword>
<evidence type="ECO:0000259" key="3">
    <source>
        <dbReference type="Pfam" id="PF25592"/>
    </source>
</evidence>
<dbReference type="RefSeq" id="WP_162448796.1">
    <property type="nucleotide sequence ID" value="NZ_WLZY01000001.1"/>
</dbReference>
<sequence>MIPVGDYLRDALAVLFLLIPLGMADDLAHHGVGYDILIPVTMLSIISLALPYLKAASVLPRSTRPRQLQVLRLLANTPYLAFVVIMLVFGYVGADATGEAGGGRGVGVAVTIGLVGVLLAAQGRAWEQRDGLNDGRLWRGIVVGIAALGVLLGTLSIVVFLIESGGDVGWSTVVVLILATAFFAGVPLIAVHGLAQGDGVWRDVTLVLGLVGLLSVLWAQGAAETMAEVWSPREAGPQFMFWPAIGAAAAAAGIAAVAPPPSGAARWINLSGRLFQTATLVAVLSILLAGFRLVDHVDARGQYITVLVLSLVALVVATYGRNSLVRDAREGQARAMGAAVALIGVAFLTMAVLGISRAAVITVDTATIICTWFVFAVVVIVALTVPNSVNQELDSYAGEQGEVREDDDESEEHGESPLSEPVAEHAELHAEDESIWSAHTEGQPET</sequence>
<protein>
    <recommendedName>
        <fullName evidence="3">DUF7937 domain-containing protein</fullName>
    </recommendedName>
</protein>
<gene>
    <name evidence="4" type="ORF">F7O44_03690</name>
</gene>
<feature type="domain" description="DUF7937" evidence="3">
    <location>
        <begin position="6"/>
        <end position="391"/>
    </location>
</feature>
<feature type="transmembrane region" description="Helical" evidence="2">
    <location>
        <begin position="336"/>
        <end position="360"/>
    </location>
</feature>
<feature type="transmembrane region" description="Helical" evidence="2">
    <location>
        <begin position="239"/>
        <end position="258"/>
    </location>
</feature>
<feature type="transmembrane region" description="Helical" evidence="2">
    <location>
        <begin position="168"/>
        <end position="191"/>
    </location>
</feature>
<comment type="caution">
    <text evidence="4">The sequence shown here is derived from an EMBL/GenBank/DDBJ whole genome shotgun (WGS) entry which is preliminary data.</text>
</comment>
<feature type="transmembrane region" description="Helical" evidence="2">
    <location>
        <begin position="137"/>
        <end position="162"/>
    </location>
</feature>